<evidence type="ECO:0000256" key="9">
    <source>
        <dbReference type="ARBA" id="ARBA00048988"/>
    </source>
</evidence>
<dbReference type="eggNOG" id="COG1061">
    <property type="taxonomic scope" value="Bacteria"/>
</dbReference>
<comment type="catalytic activity">
    <reaction evidence="7">
        <text>Couples ATP hydrolysis with the unwinding of duplex DNA by translocating in the 3'-5' direction.</text>
        <dbReference type="EC" id="5.6.2.4"/>
    </reaction>
</comment>
<keyword evidence="14" id="KW-1185">Reference proteome</keyword>
<reference evidence="13 14" key="1">
    <citation type="journal article" date="2007" name="Nat. Biotechnol.">
        <title>Complete genome sequence of the myxobacterium Sorangium cellulosum.</title>
        <authorList>
            <person name="Schneiker S."/>
            <person name="Perlova O."/>
            <person name="Kaiser O."/>
            <person name="Gerth K."/>
            <person name="Alici A."/>
            <person name="Altmeyer M.O."/>
            <person name="Bartels D."/>
            <person name="Bekel T."/>
            <person name="Beyer S."/>
            <person name="Bode E."/>
            <person name="Bode H.B."/>
            <person name="Bolten C.J."/>
            <person name="Choudhuri J.V."/>
            <person name="Doss S."/>
            <person name="Elnakady Y.A."/>
            <person name="Frank B."/>
            <person name="Gaigalat L."/>
            <person name="Goesmann A."/>
            <person name="Groeger C."/>
            <person name="Gross F."/>
            <person name="Jelsbak L."/>
            <person name="Jelsbak L."/>
            <person name="Kalinowski J."/>
            <person name="Kegler C."/>
            <person name="Knauber T."/>
            <person name="Konietzny S."/>
            <person name="Kopp M."/>
            <person name="Krause L."/>
            <person name="Krug D."/>
            <person name="Linke B."/>
            <person name="Mahmud T."/>
            <person name="Martinez-Arias R."/>
            <person name="McHardy A.C."/>
            <person name="Merai M."/>
            <person name="Meyer F."/>
            <person name="Mormann S."/>
            <person name="Munoz-Dorado J."/>
            <person name="Perez J."/>
            <person name="Pradella S."/>
            <person name="Rachid S."/>
            <person name="Raddatz G."/>
            <person name="Rosenau F."/>
            <person name="Rueckert C."/>
            <person name="Sasse F."/>
            <person name="Scharfe M."/>
            <person name="Schuster S.C."/>
            <person name="Suen G."/>
            <person name="Treuner-Lange A."/>
            <person name="Velicer G.J."/>
            <person name="Vorholter F.-J."/>
            <person name="Weissman K.J."/>
            <person name="Welch R.D."/>
            <person name="Wenzel S.C."/>
            <person name="Whitworth D.E."/>
            <person name="Wilhelm S."/>
            <person name="Wittmann C."/>
            <person name="Bloecker H."/>
            <person name="Puehler A."/>
            <person name="Mueller R."/>
        </authorList>
    </citation>
    <scope>NUCLEOTIDE SEQUENCE [LARGE SCALE GENOMIC DNA]</scope>
    <source>
        <strain evidence="14">So ce56</strain>
    </source>
</reference>
<dbReference type="EMBL" id="AM746676">
    <property type="protein sequence ID" value="CAN96980.1"/>
    <property type="molecule type" value="Genomic_DNA"/>
</dbReference>
<dbReference type="InterPro" id="IPR027417">
    <property type="entry name" value="P-loop_NTPase"/>
</dbReference>
<dbReference type="PANTHER" id="PTHR11274">
    <property type="entry name" value="RAD25/XP-B DNA REPAIR HELICASE"/>
    <property type="match status" value="1"/>
</dbReference>
<evidence type="ECO:0000313" key="14">
    <source>
        <dbReference type="Proteomes" id="UP000002139"/>
    </source>
</evidence>
<keyword evidence="2" id="KW-0547">Nucleotide-binding</keyword>
<dbReference type="InterPro" id="IPR006935">
    <property type="entry name" value="Helicase/UvrB_N"/>
</dbReference>
<feature type="compositionally biased region" description="Low complexity" evidence="10">
    <location>
        <begin position="28"/>
        <end position="44"/>
    </location>
</feature>
<dbReference type="RefSeq" id="WP_012239419.1">
    <property type="nucleotide sequence ID" value="NC_010162.1"/>
</dbReference>
<dbReference type="InterPro" id="IPR050615">
    <property type="entry name" value="ATP-dep_DNA_Helicase"/>
</dbReference>
<dbReference type="SUPFAM" id="SSF52540">
    <property type="entry name" value="P-loop containing nucleoside triphosphate hydrolases"/>
    <property type="match status" value="1"/>
</dbReference>
<dbReference type="InterPro" id="IPR040699">
    <property type="entry name" value="XPB_DRD"/>
</dbReference>
<dbReference type="InterPro" id="IPR032438">
    <property type="entry name" value="ERCC3_RAD25_C"/>
</dbReference>
<dbReference type="InterPro" id="IPR001650">
    <property type="entry name" value="Helicase_C-like"/>
</dbReference>
<evidence type="ECO:0000256" key="2">
    <source>
        <dbReference type="ARBA" id="ARBA00022741"/>
    </source>
</evidence>
<dbReference type="STRING" id="448385.sce6811"/>
<dbReference type="PROSITE" id="PS51192">
    <property type="entry name" value="HELICASE_ATP_BIND_1"/>
    <property type="match status" value="1"/>
</dbReference>
<evidence type="ECO:0000256" key="10">
    <source>
        <dbReference type="SAM" id="MobiDB-lite"/>
    </source>
</evidence>
<gene>
    <name evidence="13" type="ordered locus">sce6811</name>
</gene>
<evidence type="ECO:0000256" key="8">
    <source>
        <dbReference type="ARBA" id="ARBA00034808"/>
    </source>
</evidence>
<feature type="domain" description="Helicase C-terminal" evidence="12">
    <location>
        <begin position="366"/>
        <end position="500"/>
    </location>
</feature>
<evidence type="ECO:0000313" key="13">
    <source>
        <dbReference type="EMBL" id="CAN96980.1"/>
    </source>
</evidence>
<dbReference type="GO" id="GO:0005524">
    <property type="term" value="F:ATP binding"/>
    <property type="evidence" value="ECO:0007669"/>
    <property type="project" value="UniProtKB-KW"/>
</dbReference>
<dbReference type="CDD" id="cd17926">
    <property type="entry name" value="DEXHc_RE"/>
    <property type="match status" value="1"/>
</dbReference>
<evidence type="ECO:0000256" key="7">
    <source>
        <dbReference type="ARBA" id="ARBA00034617"/>
    </source>
</evidence>
<protein>
    <recommendedName>
        <fullName evidence="8">DNA 3'-5' helicase</fullName>
        <ecNumber evidence="8">5.6.2.4</ecNumber>
    </recommendedName>
</protein>
<comment type="similarity">
    <text evidence="1">Belongs to the helicase family. RAD25/XPB subfamily.</text>
</comment>
<evidence type="ECO:0000256" key="3">
    <source>
        <dbReference type="ARBA" id="ARBA00022801"/>
    </source>
</evidence>
<dbReference type="KEGG" id="scl:sce6811"/>
<dbReference type="SMART" id="SM00487">
    <property type="entry name" value="DEXDc"/>
    <property type="match status" value="1"/>
</dbReference>
<evidence type="ECO:0000259" key="12">
    <source>
        <dbReference type="PROSITE" id="PS51194"/>
    </source>
</evidence>
<dbReference type="HOGENOM" id="CLU_008213_6_0_7"/>
<proteinExistence type="inferred from homology"/>
<dbReference type="Gene3D" id="3.40.1170.30">
    <property type="match status" value="1"/>
</dbReference>
<dbReference type="GO" id="GO:0043138">
    <property type="term" value="F:3'-5' DNA helicase activity"/>
    <property type="evidence" value="ECO:0007669"/>
    <property type="project" value="UniProtKB-EC"/>
</dbReference>
<evidence type="ECO:0000256" key="6">
    <source>
        <dbReference type="ARBA" id="ARBA00023235"/>
    </source>
</evidence>
<keyword evidence="4" id="KW-0347">Helicase</keyword>
<evidence type="ECO:0000256" key="1">
    <source>
        <dbReference type="ARBA" id="ARBA00006637"/>
    </source>
</evidence>
<feature type="domain" description="Helicase ATP-binding" evidence="11">
    <location>
        <begin position="136"/>
        <end position="280"/>
    </location>
</feature>
<dbReference type="Pfam" id="PF04851">
    <property type="entry name" value="ResIII"/>
    <property type="match status" value="1"/>
</dbReference>
<dbReference type="SMART" id="SM00490">
    <property type="entry name" value="HELICc"/>
    <property type="match status" value="1"/>
</dbReference>
<dbReference type="Gene3D" id="3.40.50.300">
    <property type="entry name" value="P-loop containing nucleotide triphosphate hydrolases"/>
    <property type="match status" value="2"/>
</dbReference>
<accession>A9GTQ8</accession>
<dbReference type="BioCyc" id="SCEL448385:SCE_RS34940-MONOMER"/>
<organism evidence="13 14">
    <name type="scientific">Sorangium cellulosum (strain So ce56)</name>
    <name type="common">Polyangium cellulosum (strain So ce56)</name>
    <dbReference type="NCBI Taxonomy" id="448385"/>
    <lineage>
        <taxon>Bacteria</taxon>
        <taxon>Pseudomonadati</taxon>
        <taxon>Myxococcota</taxon>
        <taxon>Polyangia</taxon>
        <taxon>Polyangiales</taxon>
        <taxon>Polyangiaceae</taxon>
        <taxon>Sorangium</taxon>
    </lineage>
</organism>
<evidence type="ECO:0000256" key="5">
    <source>
        <dbReference type="ARBA" id="ARBA00022840"/>
    </source>
</evidence>
<evidence type="ECO:0000259" key="11">
    <source>
        <dbReference type="PROSITE" id="PS51192"/>
    </source>
</evidence>
<dbReference type="Pfam" id="PF18458">
    <property type="entry name" value="XPB_DRD"/>
    <property type="match status" value="1"/>
</dbReference>
<evidence type="ECO:0000256" key="4">
    <source>
        <dbReference type="ARBA" id="ARBA00022806"/>
    </source>
</evidence>
<comment type="catalytic activity">
    <reaction evidence="9">
        <text>ATP + H2O = ADP + phosphate + H(+)</text>
        <dbReference type="Rhea" id="RHEA:13065"/>
        <dbReference type="ChEBI" id="CHEBI:15377"/>
        <dbReference type="ChEBI" id="CHEBI:15378"/>
        <dbReference type="ChEBI" id="CHEBI:30616"/>
        <dbReference type="ChEBI" id="CHEBI:43474"/>
        <dbReference type="ChEBI" id="CHEBI:456216"/>
        <dbReference type="EC" id="5.6.2.4"/>
    </reaction>
</comment>
<dbReference type="Proteomes" id="UP000002139">
    <property type="component" value="Chromosome"/>
</dbReference>
<keyword evidence="6" id="KW-0413">Isomerase</keyword>
<sequence length="500" mass="54370">MTEPVRTAPIVLSFQGGTLRIEGLAPRPALGPSPALDSSALPSNADERAGEPDGGDAGDPALDGGAPLDPACLPASCRWDARERVYRVPAIDYAELVLRLRARGVPFTDAARKYEALPLAPLAKHDPFPYQREALDAWAGRRSRGVVVLPTGAGKTFVATLAIAARQRSALVVVPTLDLLNQWYDGLSAAFGVPIGLLGGGYHDVLDLTVTTYDSAHAHMDRLGARFGLVIFDECHHLPSPSYALAAKMCLAPFRLGLTATPERADGRGYDDLIGPIVFRREITELSGQYLAAYDVVRLEVPLSDDERAAYEAARAVYIGFLRANGIRMPEGWGQFILLSSQSDAGRRAFEAYRRQRSLALCAPGKIDVLARLLHAHRADRTLVFTEDNATVYQISRQFLLPAITHQTKVKERSAILDAFNRGALSAVVTSKVLNEGVNVPEANVAIVLSGSGSVREHVQRLGRILRRSENKTAILYELVALGTSEQRVSDKRREHIAYQ</sequence>
<keyword evidence="5" id="KW-0067">ATP-binding</keyword>
<dbReference type="GO" id="GO:0016787">
    <property type="term" value="F:hydrolase activity"/>
    <property type="evidence" value="ECO:0007669"/>
    <property type="project" value="UniProtKB-KW"/>
</dbReference>
<dbReference type="OrthoDB" id="9804086at2"/>
<keyword evidence="3" id="KW-0378">Hydrolase</keyword>
<dbReference type="PANTHER" id="PTHR11274:SF0">
    <property type="entry name" value="GENERAL TRANSCRIPTION AND DNA REPAIR FACTOR IIH HELICASE SUBUNIT XPB"/>
    <property type="match status" value="1"/>
</dbReference>
<name>A9GTQ8_SORC5</name>
<feature type="region of interest" description="Disordered" evidence="10">
    <location>
        <begin position="23"/>
        <end position="65"/>
    </location>
</feature>
<dbReference type="InterPro" id="IPR014001">
    <property type="entry name" value="Helicase_ATP-bd"/>
</dbReference>
<dbReference type="GO" id="GO:0003677">
    <property type="term" value="F:DNA binding"/>
    <property type="evidence" value="ECO:0007669"/>
    <property type="project" value="InterPro"/>
</dbReference>
<dbReference type="PROSITE" id="PS51194">
    <property type="entry name" value="HELICASE_CTER"/>
    <property type="match status" value="1"/>
</dbReference>
<dbReference type="AlphaFoldDB" id="A9GTQ8"/>
<dbReference type="Pfam" id="PF16203">
    <property type="entry name" value="ERCC3_RAD25_C"/>
    <property type="match status" value="1"/>
</dbReference>
<dbReference type="EC" id="5.6.2.4" evidence="8"/>